<feature type="transmembrane region" description="Helical" evidence="1">
    <location>
        <begin position="43"/>
        <end position="63"/>
    </location>
</feature>
<keyword evidence="1" id="KW-1133">Transmembrane helix</keyword>
<evidence type="ECO:0000313" key="3">
    <source>
        <dbReference type="Proteomes" id="UP000246104"/>
    </source>
</evidence>
<evidence type="ECO:0000256" key="1">
    <source>
        <dbReference type="SAM" id="Phobius"/>
    </source>
</evidence>
<sequence length="137" mass="14067">MFALIAQSEEITNPVVTGTFGGQGGVAPALALTNIIVTVWRTAITLGGLALLIMLVIGAFEWITAGGEKGKIEQARERITQSIIGMLVLVGTVAITGFIGDRLGIPLLKPSFENNVTITPVGGTAPAPCVPGKPCAN</sequence>
<proteinExistence type="predicted"/>
<comment type="caution">
    <text evidence="2">The sequence shown here is derived from an EMBL/GenBank/DDBJ whole genome shotgun (WGS) entry which is preliminary data.</text>
</comment>
<feature type="transmembrane region" description="Helical" evidence="1">
    <location>
        <begin position="83"/>
        <end position="100"/>
    </location>
</feature>
<name>A0A317JPG3_9BACT</name>
<dbReference type="Proteomes" id="UP000246104">
    <property type="component" value="Unassembled WGS sequence"/>
</dbReference>
<dbReference type="AlphaFoldDB" id="A0A317JPG3"/>
<gene>
    <name evidence="2" type="ORF">C5B42_01840</name>
</gene>
<evidence type="ECO:0000313" key="2">
    <source>
        <dbReference type="EMBL" id="PWU23749.1"/>
    </source>
</evidence>
<accession>A0A317JPG3</accession>
<protein>
    <submittedName>
        <fullName evidence="2">Uncharacterized protein</fullName>
    </submittedName>
</protein>
<dbReference type="EMBL" id="PSRQ01000023">
    <property type="protein sequence ID" value="PWU23749.1"/>
    <property type="molecule type" value="Genomic_DNA"/>
</dbReference>
<keyword evidence="1" id="KW-0812">Transmembrane</keyword>
<dbReference type="Pfam" id="PF18895">
    <property type="entry name" value="T4SS_pilin"/>
    <property type="match status" value="1"/>
</dbReference>
<reference evidence="2 3" key="1">
    <citation type="submission" date="2018-02" db="EMBL/GenBank/DDBJ databases">
        <title>Genomic Reconstructions from Amazon Rainforest and Pasture Soil Reveal Novel Insights into the Physiology of Candidate Phyla in Tropical Sites.</title>
        <authorList>
            <person name="Kroeger M.E."/>
            <person name="Delmont T."/>
            <person name="Eren A.M."/>
            <person name="Guo J."/>
            <person name="Meyer K.M."/>
            <person name="Khan K."/>
            <person name="Rodrigues J.L.M."/>
            <person name="Bohannan B.J.M."/>
            <person name="Tringe S."/>
            <person name="Borges C.D."/>
            <person name="Tiedje J."/>
            <person name="Tsai S.M."/>
            <person name="Nusslein K."/>
        </authorList>
    </citation>
    <scope>NUCLEOTIDE SEQUENCE [LARGE SCALE GENOMIC DNA]</scope>
    <source>
        <strain evidence="2">Amazon FNV 2010 28 9</strain>
    </source>
</reference>
<organism evidence="2 3">
    <name type="scientific">Candidatus Cerribacteria bacterium 'Amazon FNV 2010 28 9'</name>
    <dbReference type="NCBI Taxonomy" id="2081795"/>
    <lineage>
        <taxon>Bacteria</taxon>
        <taxon>Candidatus Cerribacteria</taxon>
    </lineage>
</organism>
<dbReference type="InterPro" id="IPR043993">
    <property type="entry name" value="T4SS_pilin"/>
</dbReference>
<keyword evidence="1" id="KW-0472">Membrane</keyword>